<accession>W4QQM5</accession>
<sequence>MKTFKLYSISLLEGKDGNVHQKMVPIEDGLIINMENQKQMWYIEAVVSEDYAEFFQRVKEKEEHILVDVVITSKDNHPAAMITSVQSITSLSNSKISVLLEAKLAVKKDDVIEDVLKDLVSRGFSEEALLEEFKTRMENLKAHPQSALGSIYRSIQQSGLYKLQ</sequence>
<dbReference type="RefSeq" id="WP_035663013.1">
    <property type="nucleotide sequence ID" value="NZ_BAUV01000006.1"/>
</dbReference>
<evidence type="ECO:0008006" key="3">
    <source>
        <dbReference type="Google" id="ProtNLM"/>
    </source>
</evidence>
<dbReference type="STRING" id="1236973.JCM9157_1276"/>
<dbReference type="Proteomes" id="UP000018896">
    <property type="component" value="Unassembled WGS sequence"/>
</dbReference>
<dbReference type="InterPro" id="IPR025573">
    <property type="entry name" value="YwpF"/>
</dbReference>
<dbReference type="OrthoDB" id="2427395at2"/>
<organism evidence="1 2">
    <name type="scientific">Halalkalibacter akibai (strain ATCC 43226 / DSM 21942 / CIP 109018 / JCM 9157 / 1139)</name>
    <name type="common">Bacillus akibai</name>
    <dbReference type="NCBI Taxonomy" id="1236973"/>
    <lineage>
        <taxon>Bacteria</taxon>
        <taxon>Bacillati</taxon>
        <taxon>Bacillota</taxon>
        <taxon>Bacilli</taxon>
        <taxon>Bacillales</taxon>
        <taxon>Bacillaceae</taxon>
        <taxon>Halalkalibacter</taxon>
    </lineage>
</organism>
<dbReference type="EMBL" id="BAUV01000006">
    <property type="protein sequence ID" value="GAE34232.1"/>
    <property type="molecule type" value="Genomic_DNA"/>
</dbReference>
<name>W4QQM5_HALA3</name>
<dbReference type="Pfam" id="PF14183">
    <property type="entry name" value="YwpF"/>
    <property type="match status" value="1"/>
</dbReference>
<dbReference type="AlphaFoldDB" id="W4QQM5"/>
<keyword evidence="2" id="KW-1185">Reference proteome</keyword>
<gene>
    <name evidence="1" type="ORF">JCM9157_1276</name>
</gene>
<dbReference type="eggNOG" id="ENOG5032YSB">
    <property type="taxonomic scope" value="Bacteria"/>
</dbReference>
<comment type="caution">
    <text evidence="1">The sequence shown here is derived from an EMBL/GenBank/DDBJ whole genome shotgun (WGS) entry which is preliminary data.</text>
</comment>
<evidence type="ECO:0000313" key="1">
    <source>
        <dbReference type="EMBL" id="GAE34232.1"/>
    </source>
</evidence>
<proteinExistence type="predicted"/>
<protein>
    <recommendedName>
        <fullName evidence="3">YwpF-like protein</fullName>
    </recommendedName>
</protein>
<evidence type="ECO:0000313" key="2">
    <source>
        <dbReference type="Proteomes" id="UP000018896"/>
    </source>
</evidence>
<reference evidence="1 2" key="1">
    <citation type="journal article" date="2014" name="Genome Announc.">
        <title>Draft Genome Sequences of Three Alkaliphilic Bacillus Strains, Bacillus wakoensis JCM 9140T, Bacillus akibai JCM 9157T, and Bacillus hemicellulosilyticus JCM 9152T.</title>
        <authorList>
            <person name="Yuki M."/>
            <person name="Oshima K."/>
            <person name="Suda W."/>
            <person name="Oshida Y."/>
            <person name="Kitamura K."/>
            <person name="Iida T."/>
            <person name="Hattori M."/>
            <person name="Ohkuma M."/>
        </authorList>
    </citation>
    <scope>NUCLEOTIDE SEQUENCE [LARGE SCALE GENOMIC DNA]</scope>
    <source>
        <strain evidence="1 2">JCM 9157</strain>
    </source>
</reference>